<dbReference type="RefSeq" id="WP_245281763.1">
    <property type="nucleotide sequence ID" value="NZ_LMTR01000003.1"/>
</dbReference>
<dbReference type="PATRIC" id="fig|121290.4.peg.3281"/>
<dbReference type="EMBL" id="LMTR01000003">
    <property type="protein sequence ID" value="KWT72961.1"/>
    <property type="molecule type" value="Genomic_DNA"/>
</dbReference>
<dbReference type="AlphaFoldDB" id="A0A109BQK6"/>
<sequence length="69" mass="7942">MRQRLIRIPAAVLFREIRLRGYTGGETRLRQFVRVLVPPPASEPVVRFETLPGEQMQTDWAQALRGRGP</sequence>
<organism evidence="1 2">
    <name type="scientific">Hyphomicrobium sulfonivorans</name>
    <dbReference type="NCBI Taxonomy" id="121290"/>
    <lineage>
        <taxon>Bacteria</taxon>
        <taxon>Pseudomonadati</taxon>
        <taxon>Pseudomonadota</taxon>
        <taxon>Alphaproteobacteria</taxon>
        <taxon>Hyphomicrobiales</taxon>
        <taxon>Hyphomicrobiaceae</taxon>
        <taxon>Hyphomicrobium</taxon>
    </lineage>
</organism>
<name>A0A109BQK6_HYPSL</name>
<evidence type="ECO:0000313" key="1">
    <source>
        <dbReference type="EMBL" id="KWT72961.1"/>
    </source>
</evidence>
<protein>
    <submittedName>
        <fullName evidence="1">Mobile element protein</fullName>
    </submittedName>
</protein>
<dbReference type="Proteomes" id="UP000059074">
    <property type="component" value="Unassembled WGS sequence"/>
</dbReference>
<accession>A0A109BQK6</accession>
<gene>
    <name evidence="1" type="ORF">APY04_0011</name>
</gene>
<dbReference type="STRING" id="121290.APY04_0011"/>
<evidence type="ECO:0000313" key="2">
    <source>
        <dbReference type="Proteomes" id="UP000059074"/>
    </source>
</evidence>
<reference evidence="1 2" key="1">
    <citation type="submission" date="2015-10" db="EMBL/GenBank/DDBJ databases">
        <title>Transcriptomic analysis of a linuron degrading triple-species bacterial consortium.</title>
        <authorList>
            <person name="Albers P."/>
        </authorList>
    </citation>
    <scope>NUCLEOTIDE SEQUENCE [LARGE SCALE GENOMIC DNA]</scope>
    <source>
        <strain evidence="1 2">WDL6</strain>
    </source>
</reference>
<comment type="caution">
    <text evidence="1">The sequence shown here is derived from an EMBL/GenBank/DDBJ whole genome shotgun (WGS) entry which is preliminary data.</text>
</comment>
<keyword evidence="2" id="KW-1185">Reference proteome</keyword>
<proteinExistence type="predicted"/>